<organism evidence="11 12">
    <name type="scientific">Araneus ventricosus</name>
    <name type="common">Orbweaver spider</name>
    <name type="synonym">Epeira ventricosa</name>
    <dbReference type="NCBI Taxonomy" id="182803"/>
    <lineage>
        <taxon>Eukaryota</taxon>
        <taxon>Metazoa</taxon>
        <taxon>Ecdysozoa</taxon>
        <taxon>Arthropoda</taxon>
        <taxon>Chelicerata</taxon>
        <taxon>Arachnida</taxon>
        <taxon>Araneae</taxon>
        <taxon>Araneomorphae</taxon>
        <taxon>Entelegynae</taxon>
        <taxon>Araneoidea</taxon>
        <taxon>Araneidae</taxon>
        <taxon>Araneus</taxon>
    </lineage>
</organism>
<keyword evidence="12" id="KW-1185">Reference proteome</keyword>
<dbReference type="SUPFAM" id="SSF140996">
    <property type="entry name" value="Hermes dimerisation domain"/>
    <property type="match status" value="1"/>
</dbReference>
<dbReference type="PANTHER" id="PTHR46481">
    <property type="entry name" value="ZINC FINGER BED DOMAIN-CONTAINING PROTEIN 4"/>
    <property type="match status" value="1"/>
</dbReference>
<feature type="region of interest" description="Disordered" evidence="9">
    <location>
        <begin position="516"/>
        <end position="543"/>
    </location>
</feature>
<dbReference type="EMBL" id="BGPR01008623">
    <property type="protein sequence ID" value="GBN34997.1"/>
    <property type="molecule type" value="Genomic_DNA"/>
</dbReference>
<evidence type="ECO:0000256" key="2">
    <source>
        <dbReference type="ARBA" id="ARBA00022723"/>
    </source>
</evidence>
<gene>
    <name evidence="11" type="ORF">AVEN_183817_1</name>
</gene>
<dbReference type="SUPFAM" id="SSF57667">
    <property type="entry name" value="beta-beta-alpha zinc fingers"/>
    <property type="match status" value="1"/>
</dbReference>
<evidence type="ECO:0000256" key="9">
    <source>
        <dbReference type="SAM" id="MobiDB-lite"/>
    </source>
</evidence>
<dbReference type="InterPro" id="IPR003656">
    <property type="entry name" value="Znf_BED"/>
</dbReference>
<keyword evidence="3 8" id="KW-0863">Zinc-finger</keyword>
<comment type="subcellular location">
    <subcellularLocation>
        <location evidence="1">Nucleus</location>
    </subcellularLocation>
</comment>
<keyword evidence="2" id="KW-0479">Metal-binding</keyword>
<evidence type="ECO:0000256" key="5">
    <source>
        <dbReference type="ARBA" id="ARBA00023015"/>
    </source>
</evidence>
<dbReference type="GO" id="GO:0003677">
    <property type="term" value="F:DNA binding"/>
    <property type="evidence" value="ECO:0007669"/>
    <property type="project" value="InterPro"/>
</dbReference>
<protein>
    <recommendedName>
        <fullName evidence="10">BED-type domain-containing protein</fullName>
    </recommendedName>
</protein>
<reference evidence="11 12" key="1">
    <citation type="journal article" date="2019" name="Sci. Rep.">
        <title>Orb-weaving spider Araneus ventricosus genome elucidates the spidroin gene catalogue.</title>
        <authorList>
            <person name="Kono N."/>
            <person name="Nakamura H."/>
            <person name="Ohtoshi R."/>
            <person name="Moran D.A.P."/>
            <person name="Shinohara A."/>
            <person name="Yoshida Y."/>
            <person name="Fujiwara M."/>
            <person name="Mori M."/>
            <person name="Tomita M."/>
            <person name="Arakawa K."/>
        </authorList>
    </citation>
    <scope>NUCLEOTIDE SEQUENCE [LARGE SCALE GENOMIC DNA]</scope>
</reference>
<keyword evidence="6" id="KW-0804">Transcription</keyword>
<dbReference type="GO" id="GO:0005634">
    <property type="term" value="C:nucleus"/>
    <property type="evidence" value="ECO:0007669"/>
    <property type="project" value="UniProtKB-SubCell"/>
</dbReference>
<accession>A0A4Y2NA22</accession>
<dbReference type="PROSITE" id="PS50808">
    <property type="entry name" value="ZF_BED"/>
    <property type="match status" value="1"/>
</dbReference>
<evidence type="ECO:0000256" key="1">
    <source>
        <dbReference type="ARBA" id="ARBA00004123"/>
    </source>
</evidence>
<dbReference type="SMART" id="SM00614">
    <property type="entry name" value="ZnF_BED"/>
    <property type="match status" value="1"/>
</dbReference>
<evidence type="ECO:0000256" key="4">
    <source>
        <dbReference type="ARBA" id="ARBA00022833"/>
    </source>
</evidence>
<evidence type="ECO:0000313" key="12">
    <source>
        <dbReference type="Proteomes" id="UP000499080"/>
    </source>
</evidence>
<name>A0A4Y2NA22_ARAVE</name>
<evidence type="ECO:0000259" key="10">
    <source>
        <dbReference type="PROSITE" id="PS50808"/>
    </source>
</evidence>
<feature type="compositionally biased region" description="Acidic residues" evidence="9">
    <location>
        <begin position="517"/>
        <end position="529"/>
    </location>
</feature>
<dbReference type="Pfam" id="PF02892">
    <property type="entry name" value="zf-BED"/>
    <property type="match status" value="1"/>
</dbReference>
<keyword evidence="7" id="KW-0539">Nucleus</keyword>
<keyword evidence="4" id="KW-0862">Zinc</keyword>
<dbReference type="GO" id="GO:0009791">
    <property type="term" value="P:post-embryonic development"/>
    <property type="evidence" value="ECO:0007669"/>
    <property type="project" value="UniProtKB-ARBA"/>
</dbReference>
<dbReference type="InterPro" id="IPR052035">
    <property type="entry name" value="ZnF_BED_domain_contain"/>
</dbReference>
<proteinExistence type="predicted"/>
<evidence type="ECO:0000256" key="7">
    <source>
        <dbReference type="ARBA" id="ARBA00023242"/>
    </source>
</evidence>
<evidence type="ECO:0000256" key="8">
    <source>
        <dbReference type="PROSITE-ProRule" id="PRU00027"/>
    </source>
</evidence>
<dbReference type="OrthoDB" id="6420158at2759"/>
<evidence type="ECO:0000256" key="3">
    <source>
        <dbReference type="ARBA" id="ARBA00022771"/>
    </source>
</evidence>
<comment type="caution">
    <text evidence="11">The sequence shown here is derived from an EMBL/GenBank/DDBJ whole genome shotgun (WGS) entry which is preliminary data.</text>
</comment>
<sequence>MAELFDDSSVVTQFLPSLLHLAAVREAMLLLKDFDFDILELVYRSIEKGKLITRDNICDDPKFINLHIKILKCRKAIIKCKIELLECKRPFLKSKGALKNRKNALKKRRSSFERKIFENCEANPLIKRYRAQQKLLMIPPRLRQRVMEAVQGLVFGVRRWKADHSGILKLEDGEYIFYCKSDGTIDGTETAQQLVLNSKIDIRQRFHLACTYCFEENIKTLWTEMKDSGSTENFKTSGNSLVHFWVRRMRQGSRIPWNQDFCKYIRLYPRFMILRFSSFFPLLRPQHREKFLLYLQFAKFDDFRICLRSMTKEEEERILELCPYKLLHCYLQWPLRSLFLETAEKTWNYIDDFCFRFLLNRLFFIKEYDEFDTSDLFEEFWSMSPNRLRETAKEYPQMREKIDSCLNEIRRKREAHFDELRNSEQTRYPKQNITMFKKKSDIWTNFKLNGPNKVTCGICKQSISVAEGSTSNLNRHLKRKHVRVPVLRSDHEEEPEMLPSTSAGGLISENLRIHENEETEESENPESETEQVAPENNNSSITVPMHSRKRLKMSNQTSMFNFFERPLTMTKKQEIDNQILRMIVKENHPFSIVEDREFRKLVKMLCPEYVIPSRKTFTNSLLPSLYNTELQKCRNLIQSAKSVSLTTDCWTSINTESFLAVTAHFASEKCSLLSILLGCIQVTDRYTIPNLAAE</sequence>
<evidence type="ECO:0000313" key="11">
    <source>
        <dbReference type="EMBL" id="GBN34997.1"/>
    </source>
</evidence>
<evidence type="ECO:0000256" key="6">
    <source>
        <dbReference type="ARBA" id="ARBA00023163"/>
    </source>
</evidence>
<dbReference type="GO" id="GO:0008270">
    <property type="term" value="F:zinc ion binding"/>
    <property type="evidence" value="ECO:0007669"/>
    <property type="project" value="UniProtKB-KW"/>
</dbReference>
<dbReference type="AlphaFoldDB" id="A0A4Y2NA22"/>
<dbReference type="InterPro" id="IPR036236">
    <property type="entry name" value="Znf_C2H2_sf"/>
</dbReference>
<feature type="domain" description="BED-type" evidence="10">
    <location>
        <begin position="437"/>
        <end position="481"/>
    </location>
</feature>
<keyword evidence="5" id="KW-0805">Transcription regulation</keyword>
<dbReference type="Proteomes" id="UP000499080">
    <property type="component" value="Unassembled WGS sequence"/>
</dbReference>
<dbReference type="PANTHER" id="PTHR46481:SF10">
    <property type="entry name" value="ZINC FINGER BED DOMAIN-CONTAINING PROTEIN 39"/>
    <property type="match status" value="1"/>
</dbReference>